<dbReference type="PANTHER" id="PTHR22589:SF103">
    <property type="entry name" value="CARNITINE O-ACETYL-TRANSFERASE, ISOFORM A-RELATED"/>
    <property type="match status" value="1"/>
</dbReference>
<dbReference type="InterPro" id="IPR000542">
    <property type="entry name" value="Carn_acyl_trans"/>
</dbReference>
<comment type="similarity">
    <text evidence="1">Belongs to the carnitine/choline acetyltransferase family.</text>
</comment>
<gene>
    <name evidence="5" type="ORF">ENK44_16535</name>
</gene>
<dbReference type="GO" id="GO:0016746">
    <property type="term" value="F:acyltransferase activity"/>
    <property type="evidence" value="ECO:0007669"/>
    <property type="project" value="UniProtKB-KW"/>
</dbReference>
<feature type="domain" description="Choline/carnitine acyltransferase" evidence="4">
    <location>
        <begin position="95"/>
        <end position="472"/>
    </location>
</feature>
<organism evidence="5">
    <name type="scientific">Caldithrix abyssi</name>
    <dbReference type="NCBI Taxonomy" id="187145"/>
    <lineage>
        <taxon>Bacteria</taxon>
        <taxon>Pseudomonadati</taxon>
        <taxon>Calditrichota</taxon>
        <taxon>Calditrichia</taxon>
        <taxon>Calditrichales</taxon>
        <taxon>Calditrichaceae</taxon>
        <taxon>Caldithrix</taxon>
    </lineage>
</organism>
<dbReference type="Gene3D" id="3.30.559.10">
    <property type="entry name" value="Chloramphenicol acetyltransferase-like domain"/>
    <property type="match status" value="1"/>
</dbReference>
<proteinExistence type="inferred from homology"/>
<sequence length="594" mass="68401">MKSFFSDSQIRSRDIYEHHPNYPLPPLAPLPNLEHFEFLKDIIPANKVGTFRFIKFILLISGFKKFSRELPDNLESLMRKTNLRVGGLFMPVISASLALKDDPRISDPFERAATLIKGAYSLHKDISSGTLTPDKYKDHVLEMGQYPNLFSTCTTIINNRAAVLKSTQVQDVLIMVNRRQFILRIEQEASLVSVQQIRDILEQISEEAYNNPLKNNETAIGIITASTSGTQFKAFRWLHKNKPDRQNLERLRHIFITVCLDLESAPLSYSEAVYRSHADNMANRWFHSSLQLVVFGNARACVIGNFGTYIDGNVMMRGAAEIQKRAQSEPLDSKNIESPKLSYQKLIWRLPGNFLRAAWRDVQMILDTQQATFEIEGIGRNNFSAYGFQPVNIFIIALELAAYRLTGTVARVTQFLSMSKYRYMGLITAVVTTSEVKEFVEHYIGNPSDKKRTMHLLKKAVHSISEHTRKMRRTLPFHYLFSFFVNSRKKIHGWFVIFLINLTSKFLNRPGIFRLPPREILISHPAIYPEVPIPGRPGVRLPYVKYFGLHYQIFDKKTIVTMMPGTLWRIPNTEVITEIRKQLTRLEELIKNNT</sequence>
<dbReference type="SUPFAM" id="SSF52777">
    <property type="entry name" value="CoA-dependent acyltransferases"/>
    <property type="match status" value="2"/>
</dbReference>
<dbReference type="InterPro" id="IPR023213">
    <property type="entry name" value="CAT-like_dom_sf"/>
</dbReference>
<evidence type="ECO:0000256" key="3">
    <source>
        <dbReference type="ARBA" id="ARBA00023315"/>
    </source>
</evidence>
<reference evidence="5" key="1">
    <citation type="journal article" date="2020" name="mSystems">
        <title>Genome- and Community-Level Interaction Insights into Carbon Utilization and Element Cycling Functions of Hydrothermarchaeota in Hydrothermal Sediment.</title>
        <authorList>
            <person name="Zhou Z."/>
            <person name="Liu Y."/>
            <person name="Xu W."/>
            <person name="Pan J."/>
            <person name="Luo Z.H."/>
            <person name="Li M."/>
        </authorList>
    </citation>
    <scope>NUCLEOTIDE SEQUENCE [LARGE SCALE GENOMIC DNA]</scope>
    <source>
        <strain evidence="5">HyVt-577</strain>
    </source>
</reference>
<dbReference type="Proteomes" id="UP000885779">
    <property type="component" value="Unassembled WGS sequence"/>
</dbReference>
<dbReference type="InterPro" id="IPR042231">
    <property type="entry name" value="Cho/carn_acyl_trans_2"/>
</dbReference>
<keyword evidence="2" id="KW-0808">Transferase</keyword>
<comment type="caution">
    <text evidence="5">The sequence shown here is derived from an EMBL/GenBank/DDBJ whole genome shotgun (WGS) entry which is preliminary data.</text>
</comment>
<dbReference type="AlphaFoldDB" id="A0A7V4WX76"/>
<evidence type="ECO:0000256" key="1">
    <source>
        <dbReference type="ARBA" id="ARBA00005232"/>
    </source>
</evidence>
<dbReference type="Gene3D" id="3.30.559.70">
    <property type="entry name" value="Choline/Carnitine o-acyltransferase, domain 2"/>
    <property type="match status" value="1"/>
</dbReference>
<accession>A0A7V4WX76</accession>
<evidence type="ECO:0000313" key="5">
    <source>
        <dbReference type="EMBL" id="HGY57317.1"/>
    </source>
</evidence>
<dbReference type="PANTHER" id="PTHR22589">
    <property type="entry name" value="CARNITINE O-ACYLTRANSFERASE"/>
    <property type="match status" value="1"/>
</dbReference>
<dbReference type="InterPro" id="IPR039551">
    <property type="entry name" value="Cho/carn_acyl_trans"/>
</dbReference>
<evidence type="ECO:0000256" key="2">
    <source>
        <dbReference type="ARBA" id="ARBA00022679"/>
    </source>
</evidence>
<name>A0A7V4WX76_CALAY</name>
<dbReference type="EMBL" id="DRQG01000153">
    <property type="protein sequence ID" value="HGY57317.1"/>
    <property type="molecule type" value="Genomic_DNA"/>
</dbReference>
<dbReference type="Pfam" id="PF00755">
    <property type="entry name" value="Carn_acyltransf"/>
    <property type="match status" value="1"/>
</dbReference>
<keyword evidence="3" id="KW-0012">Acyltransferase</keyword>
<evidence type="ECO:0000259" key="4">
    <source>
        <dbReference type="Pfam" id="PF00755"/>
    </source>
</evidence>
<protein>
    <recommendedName>
        <fullName evidence="4">Choline/carnitine acyltransferase domain-containing protein</fullName>
    </recommendedName>
</protein>